<accession>A0ABV1AN06</accession>
<dbReference type="Gene3D" id="6.10.10.80">
    <property type="entry name" value="Small, acid-soluble spore protein, alpha/beta type-like"/>
    <property type="match status" value="1"/>
</dbReference>
<dbReference type="Proteomes" id="UP001446032">
    <property type="component" value="Unassembled WGS sequence"/>
</dbReference>
<sequence length="66" mass="7530">MNKEKEVEAYLRGELPEEEKIKYEIAEEMGILDKVLESGWKSLSAKETGRIGGLMTGRRKEKDSTL</sequence>
<evidence type="ECO:0000256" key="1">
    <source>
        <dbReference type="ARBA" id="ARBA00003863"/>
    </source>
</evidence>
<dbReference type="Pfam" id="PF00269">
    <property type="entry name" value="SASP"/>
    <property type="match status" value="1"/>
</dbReference>
<name>A0ABV1AN06_9FIRM</name>
<dbReference type="RefSeq" id="WP_022214165.1">
    <property type="nucleotide sequence ID" value="NZ_JBBMEI010000036.1"/>
</dbReference>
<dbReference type="EMBL" id="JBBMEI010000036">
    <property type="protein sequence ID" value="MEQ2358993.1"/>
    <property type="molecule type" value="Genomic_DNA"/>
</dbReference>
<gene>
    <name evidence="4" type="ORF">WMO75_11775</name>
</gene>
<protein>
    <submittedName>
        <fullName evidence="4">Small, acid-soluble spore protein, alpha/beta type</fullName>
    </submittedName>
</protein>
<evidence type="ECO:0000313" key="5">
    <source>
        <dbReference type="Proteomes" id="UP001446032"/>
    </source>
</evidence>
<proteinExistence type="inferred from homology"/>
<comment type="caution">
    <text evidence="4">The sequence shown here is derived from an EMBL/GenBank/DDBJ whole genome shotgun (WGS) entry which is preliminary data.</text>
</comment>
<keyword evidence="3" id="KW-0238">DNA-binding</keyword>
<evidence type="ECO:0000256" key="2">
    <source>
        <dbReference type="ARBA" id="ARBA00005442"/>
    </source>
</evidence>
<keyword evidence="5" id="KW-1185">Reference proteome</keyword>
<organism evidence="4 5">
    <name type="scientific">Blautia intestinihominis</name>
    <dbReference type="NCBI Taxonomy" id="3133152"/>
    <lineage>
        <taxon>Bacteria</taxon>
        <taxon>Bacillati</taxon>
        <taxon>Bacillota</taxon>
        <taxon>Clostridia</taxon>
        <taxon>Lachnospirales</taxon>
        <taxon>Lachnospiraceae</taxon>
        <taxon>Blautia</taxon>
    </lineage>
</organism>
<comment type="function">
    <text evidence="1">SASP are bound to spore DNA. They are double-stranded DNA-binding proteins that cause DNA to change to an a-like conformation. They protect the DNA backbone from chemical and enzymatic cleavage and are thus involved in dormant spore's high resistance to UV light.</text>
</comment>
<dbReference type="InterPro" id="IPR038300">
    <property type="entry name" value="SASP_sf_alpha/beta"/>
</dbReference>
<evidence type="ECO:0000313" key="4">
    <source>
        <dbReference type="EMBL" id="MEQ2358993.1"/>
    </source>
</evidence>
<evidence type="ECO:0000256" key="3">
    <source>
        <dbReference type="ARBA" id="ARBA00023125"/>
    </source>
</evidence>
<dbReference type="InterPro" id="IPR018126">
    <property type="entry name" value="SASP_alpha/beta-type_CS"/>
</dbReference>
<reference evidence="4 5" key="1">
    <citation type="submission" date="2024-03" db="EMBL/GenBank/DDBJ databases">
        <title>Human intestinal bacterial collection.</title>
        <authorList>
            <person name="Pauvert C."/>
            <person name="Hitch T.C.A."/>
            <person name="Clavel T."/>
        </authorList>
    </citation>
    <scope>NUCLEOTIDE SEQUENCE [LARGE SCALE GENOMIC DNA]</scope>
    <source>
        <strain evidence="4 5">CLA-AA-H95</strain>
    </source>
</reference>
<dbReference type="InterPro" id="IPR001448">
    <property type="entry name" value="SASP_alpha/beta-type"/>
</dbReference>
<dbReference type="PROSITE" id="PS00304">
    <property type="entry name" value="SASP_1"/>
    <property type="match status" value="1"/>
</dbReference>
<comment type="similarity">
    <text evidence="2">Belongs to the alpha/beta-type SASP family.</text>
</comment>